<feature type="domain" description="NAD-dependent epimerase/dehydratase" evidence="1">
    <location>
        <begin position="4"/>
        <end position="130"/>
    </location>
</feature>
<sequence length="224" mass="24599">SKRATFEDVHVQGAGRLADVARAAGVETFIQLSGLGVNTASRSSYVRARARGETAVIEAYPKAVILRPSVLFGPDDVFLARLADLARLPAIPLFGRGEALLQPVHVVDVARAMVRLLGEAAPERRLYELGGPDRLRYRDTVRLVMTHLERERPLLPIPFPLWHLAVLPLAVLPSPPLTRDQLYMLAEDNVVGEGVGTFADLNIQPRSLRESLPDCLPHHSTSLE</sequence>
<proteinExistence type="predicted"/>
<dbReference type="AlphaFoldDB" id="A0A9D2B527"/>
<evidence type="ECO:0000259" key="1">
    <source>
        <dbReference type="Pfam" id="PF01370"/>
    </source>
</evidence>
<dbReference type="InterPro" id="IPR001509">
    <property type="entry name" value="Epimerase_deHydtase"/>
</dbReference>
<dbReference type="PANTHER" id="PTHR12126">
    <property type="entry name" value="NADH-UBIQUINONE OXIDOREDUCTASE 39 KDA SUBUNIT-RELATED"/>
    <property type="match status" value="1"/>
</dbReference>
<evidence type="ECO:0000313" key="2">
    <source>
        <dbReference type="EMBL" id="HIX61420.1"/>
    </source>
</evidence>
<evidence type="ECO:0000313" key="3">
    <source>
        <dbReference type="Proteomes" id="UP000824248"/>
    </source>
</evidence>
<comment type="caution">
    <text evidence="2">The sequence shown here is derived from an EMBL/GenBank/DDBJ whole genome shotgun (WGS) entry which is preliminary data.</text>
</comment>
<accession>A0A9D2B527</accession>
<feature type="non-terminal residue" evidence="2">
    <location>
        <position position="1"/>
    </location>
</feature>
<name>A0A9D2B527_9GAMM</name>
<dbReference type="SUPFAM" id="SSF51735">
    <property type="entry name" value="NAD(P)-binding Rossmann-fold domains"/>
    <property type="match status" value="1"/>
</dbReference>
<protein>
    <submittedName>
        <fullName evidence="2">NAD-dependent epimerase/dehydratase family protein</fullName>
    </submittedName>
</protein>
<reference evidence="2" key="2">
    <citation type="submission" date="2021-04" db="EMBL/GenBank/DDBJ databases">
        <authorList>
            <person name="Gilroy R."/>
        </authorList>
    </citation>
    <scope>NUCLEOTIDE SEQUENCE</scope>
    <source>
        <strain evidence="2">1193</strain>
    </source>
</reference>
<dbReference type="Pfam" id="PF01370">
    <property type="entry name" value="Epimerase"/>
    <property type="match status" value="1"/>
</dbReference>
<reference evidence="2" key="1">
    <citation type="journal article" date="2021" name="PeerJ">
        <title>Extensive microbial diversity within the chicken gut microbiome revealed by metagenomics and culture.</title>
        <authorList>
            <person name="Gilroy R."/>
            <person name="Ravi A."/>
            <person name="Getino M."/>
            <person name="Pursley I."/>
            <person name="Horton D.L."/>
            <person name="Alikhan N.F."/>
            <person name="Baker D."/>
            <person name="Gharbi K."/>
            <person name="Hall N."/>
            <person name="Watson M."/>
            <person name="Adriaenssens E.M."/>
            <person name="Foster-Nyarko E."/>
            <person name="Jarju S."/>
            <person name="Secka A."/>
            <person name="Antonio M."/>
            <person name="Oren A."/>
            <person name="Chaudhuri R.R."/>
            <person name="La Ragione R."/>
            <person name="Hildebrand F."/>
            <person name="Pallen M.J."/>
        </authorList>
    </citation>
    <scope>NUCLEOTIDE SEQUENCE</scope>
    <source>
        <strain evidence="2">1193</strain>
    </source>
</reference>
<dbReference type="EMBL" id="DXFC01000123">
    <property type="protein sequence ID" value="HIX61420.1"/>
    <property type="molecule type" value="Genomic_DNA"/>
</dbReference>
<dbReference type="InterPro" id="IPR051207">
    <property type="entry name" value="ComplexI_NDUFA9_subunit"/>
</dbReference>
<organism evidence="2 3">
    <name type="scientific">Candidatus Halomonas stercoripullorum</name>
    <dbReference type="NCBI Taxonomy" id="2838617"/>
    <lineage>
        <taxon>Bacteria</taxon>
        <taxon>Pseudomonadati</taxon>
        <taxon>Pseudomonadota</taxon>
        <taxon>Gammaproteobacteria</taxon>
        <taxon>Oceanospirillales</taxon>
        <taxon>Halomonadaceae</taxon>
        <taxon>Halomonas</taxon>
    </lineage>
</organism>
<dbReference type="Gene3D" id="3.40.50.720">
    <property type="entry name" value="NAD(P)-binding Rossmann-like Domain"/>
    <property type="match status" value="1"/>
</dbReference>
<dbReference type="PANTHER" id="PTHR12126:SF11">
    <property type="entry name" value="NADH DEHYDROGENASE [UBIQUINONE] 1 ALPHA SUBCOMPLEX SUBUNIT 9, MITOCHONDRIAL"/>
    <property type="match status" value="1"/>
</dbReference>
<dbReference type="InterPro" id="IPR036291">
    <property type="entry name" value="NAD(P)-bd_dom_sf"/>
</dbReference>
<dbReference type="Proteomes" id="UP000824248">
    <property type="component" value="Unassembled WGS sequence"/>
</dbReference>
<gene>
    <name evidence="2" type="ORF">H9854_04195</name>
</gene>
<dbReference type="GO" id="GO:0044877">
    <property type="term" value="F:protein-containing complex binding"/>
    <property type="evidence" value="ECO:0007669"/>
    <property type="project" value="TreeGrafter"/>
</dbReference>